<evidence type="ECO:0000256" key="1">
    <source>
        <dbReference type="SAM" id="MobiDB-lite"/>
    </source>
</evidence>
<dbReference type="Proteomes" id="UP000548326">
    <property type="component" value="Unassembled WGS sequence"/>
</dbReference>
<sequence length="39" mass="4363">MSLLTRAPFENNPQDCGMISVAGKKHKGKQPTDEDHMHL</sequence>
<protein>
    <submittedName>
        <fullName evidence="2">Uncharacterized protein</fullName>
    </submittedName>
</protein>
<accession>A0A841JSN6</accession>
<name>A0A841JSN6_9SPHI</name>
<evidence type="ECO:0000313" key="2">
    <source>
        <dbReference type="EMBL" id="MBB6131295.1"/>
    </source>
</evidence>
<reference evidence="2 3" key="1">
    <citation type="submission" date="2020-08" db="EMBL/GenBank/DDBJ databases">
        <title>Genomic Encyclopedia of Type Strains, Phase IV (KMG-V): Genome sequencing to study the core and pangenomes of soil and plant-associated prokaryotes.</title>
        <authorList>
            <person name="Whitman W."/>
        </authorList>
    </citation>
    <scope>NUCLEOTIDE SEQUENCE [LARGE SCALE GENOMIC DNA]</scope>
    <source>
        <strain evidence="2 3">MP601</strain>
    </source>
</reference>
<organism evidence="2 3">
    <name type="scientific">Mucilaginibacter lappiensis</name>
    <dbReference type="NCBI Taxonomy" id="354630"/>
    <lineage>
        <taxon>Bacteria</taxon>
        <taxon>Pseudomonadati</taxon>
        <taxon>Bacteroidota</taxon>
        <taxon>Sphingobacteriia</taxon>
        <taxon>Sphingobacteriales</taxon>
        <taxon>Sphingobacteriaceae</taxon>
        <taxon>Mucilaginibacter</taxon>
    </lineage>
</organism>
<comment type="caution">
    <text evidence="2">The sequence shown here is derived from an EMBL/GenBank/DDBJ whole genome shotgun (WGS) entry which is preliminary data.</text>
</comment>
<gene>
    <name evidence="2" type="ORF">HDF22_005446</name>
</gene>
<dbReference type="AlphaFoldDB" id="A0A841JSN6"/>
<evidence type="ECO:0000313" key="3">
    <source>
        <dbReference type="Proteomes" id="UP000548326"/>
    </source>
</evidence>
<proteinExistence type="predicted"/>
<feature type="region of interest" description="Disordered" evidence="1">
    <location>
        <begin position="1"/>
        <end position="39"/>
    </location>
</feature>
<dbReference type="EMBL" id="JACHCA010000022">
    <property type="protein sequence ID" value="MBB6131295.1"/>
    <property type="molecule type" value="Genomic_DNA"/>
</dbReference>
<feature type="compositionally biased region" description="Basic and acidic residues" evidence="1">
    <location>
        <begin position="30"/>
        <end position="39"/>
    </location>
</feature>